<gene>
    <name evidence="1" type="ordered locus">GM21_4071</name>
</gene>
<sequence>MATGVATKMKNLFGEAIDLHIHLIDAPEAANYVLRGATTVFLNEEWVPLDTATSADRMQEFLEQALRREGGA</sequence>
<proteinExistence type="predicted"/>
<dbReference type="EMBL" id="CP001661">
    <property type="protein sequence ID" value="ACT20087.1"/>
    <property type="molecule type" value="Genomic_DNA"/>
</dbReference>
<reference evidence="1" key="1">
    <citation type="submission" date="2009-07" db="EMBL/GenBank/DDBJ databases">
        <title>Complete sequence of Geobacter sp. M21.</title>
        <authorList>
            <consortium name="US DOE Joint Genome Institute"/>
            <person name="Lucas S."/>
            <person name="Copeland A."/>
            <person name="Lapidus A."/>
            <person name="Glavina del Rio T."/>
            <person name="Dalin E."/>
            <person name="Tice H."/>
            <person name="Bruce D."/>
            <person name="Goodwin L."/>
            <person name="Pitluck S."/>
            <person name="Saunders E."/>
            <person name="Brettin T."/>
            <person name="Detter J.C."/>
            <person name="Han C."/>
            <person name="Larimer F."/>
            <person name="Land M."/>
            <person name="Hauser L."/>
            <person name="Kyrpides N."/>
            <person name="Ovchinnikova G."/>
            <person name="Lovley D."/>
        </authorList>
    </citation>
    <scope>NUCLEOTIDE SEQUENCE [LARGE SCALE GENOMIC DNA]</scope>
    <source>
        <strain evidence="1">M21</strain>
    </source>
</reference>
<name>C6E9I7_GEOSM</name>
<organism evidence="1">
    <name type="scientific">Geobacter sp. (strain M21)</name>
    <dbReference type="NCBI Taxonomy" id="443144"/>
    <lineage>
        <taxon>Bacteria</taxon>
        <taxon>Pseudomonadati</taxon>
        <taxon>Thermodesulfobacteriota</taxon>
        <taxon>Desulfuromonadia</taxon>
        <taxon>Geobacterales</taxon>
        <taxon>Geobacteraceae</taxon>
        <taxon>Geobacter</taxon>
    </lineage>
</organism>
<dbReference type="STRING" id="443144.GM21_4071"/>
<dbReference type="Pfam" id="PF26315">
    <property type="entry name" value="TsoX"/>
    <property type="match status" value="1"/>
</dbReference>
<accession>C6E9I7</accession>
<evidence type="ECO:0000313" key="1">
    <source>
        <dbReference type="EMBL" id="ACT20087.1"/>
    </source>
</evidence>
<protein>
    <submittedName>
        <fullName evidence="1">Uncharacterized protein</fullName>
    </submittedName>
</protein>
<dbReference type="HOGENOM" id="CLU_205132_0_0_7"/>
<dbReference type="KEGG" id="gem:GM21_4071"/>
<dbReference type="AlphaFoldDB" id="C6E9I7"/>
<dbReference type="NCBIfam" id="NF045809">
    <property type="entry name" value="seleno_TsoX"/>
    <property type="match status" value="1"/>
</dbReference>
<dbReference type="InterPro" id="IPR054792">
    <property type="entry name" value="TsoX"/>
</dbReference>